<evidence type="ECO:0000313" key="3">
    <source>
        <dbReference type="EMBL" id="ADY58648.1"/>
    </source>
</evidence>
<evidence type="ECO:0000259" key="2">
    <source>
        <dbReference type="Pfam" id="PF00595"/>
    </source>
</evidence>
<reference evidence="4" key="1">
    <citation type="submission" date="2011-02" db="EMBL/GenBank/DDBJ databases">
        <title>The complete genome of Planctomyces brasiliensis DSM 5305.</title>
        <authorList>
            <person name="Lucas S."/>
            <person name="Copeland A."/>
            <person name="Lapidus A."/>
            <person name="Bruce D."/>
            <person name="Goodwin L."/>
            <person name="Pitluck S."/>
            <person name="Kyrpides N."/>
            <person name="Mavromatis K."/>
            <person name="Pagani I."/>
            <person name="Ivanova N."/>
            <person name="Ovchinnikova G."/>
            <person name="Lu M."/>
            <person name="Detter J.C."/>
            <person name="Han C."/>
            <person name="Land M."/>
            <person name="Hauser L."/>
            <person name="Markowitz V."/>
            <person name="Cheng J.-F."/>
            <person name="Hugenholtz P."/>
            <person name="Woyke T."/>
            <person name="Wu D."/>
            <person name="Tindall B."/>
            <person name="Pomrenke H.G."/>
            <person name="Brambilla E."/>
            <person name="Klenk H.-P."/>
            <person name="Eisen J.A."/>
        </authorList>
    </citation>
    <scope>NUCLEOTIDE SEQUENCE [LARGE SCALE GENOMIC DNA]</scope>
    <source>
        <strain evidence="4">ATCC 49424 / DSM 5305 / JCM 21570 / NBRC 103401 / IFAM 1448</strain>
    </source>
</reference>
<evidence type="ECO:0000256" key="1">
    <source>
        <dbReference type="SAM" id="SignalP"/>
    </source>
</evidence>
<dbReference type="SUPFAM" id="SSF50156">
    <property type="entry name" value="PDZ domain-like"/>
    <property type="match status" value="1"/>
</dbReference>
<dbReference type="RefSeq" id="WP_013627384.1">
    <property type="nucleotide sequence ID" value="NC_015174.1"/>
</dbReference>
<dbReference type="OrthoDB" id="109450at2"/>
<dbReference type="InterPro" id="IPR036034">
    <property type="entry name" value="PDZ_sf"/>
</dbReference>
<feature type="chain" id="PRO_5003256380" description="PDZ domain-containing protein" evidence="1">
    <location>
        <begin position="24"/>
        <end position="203"/>
    </location>
</feature>
<keyword evidence="4" id="KW-1185">Reference proteome</keyword>
<sequence length="203" mass="23297">MKQFIIPAVCAIACVSAATAVQAQGPYSSKLYYNPPSRYIHVERPVEPIRRDHNHVDAIRDMGFCGEIGRRGLYVENVVPRSAACRAGLNKGDIILRADRHDIDCVHDWECAWRDAGCEMCLTVRRPCGRTSRLHVDTGRGHHNEYRREVRYNEREYRQVNPPRGYSQYDRHDFRAPGYNTPRTGYSVDLGNSGLRIGFNFTR</sequence>
<dbReference type="AlphaFoldDB" id="F0SJV9"/>
<dbReference type="InterPro" id="IPR001478">
    <property type="entry name" value="PDZ"/>
</dbReference>
<dbReference type="Pfam" id="PF00595">
    <property type="entry name" value="PDZ"/>
    <property type="match status" value="1"/>
</dbReference>
<dbReference type="Gene3D" id="2.30.42.10">
    <property type="match status" value="1"/>
</dbReference>
<keyword evidence="1" id="KW-0732">Signal</keyword>
<name>F0SJV9_RUBBR</name>
<protein>
    <recommendedName>
        <fullName evidence="2">PDZ domain-containing protein</fullName>
    </recommendedName>
</protein>
<dbReference type="EMBL" id="CP002546">
    <property type="protein sequence ID" value="ADY58648.1"/>
    <property type="molecule type" value="Genomic_DNA"/>
</dbReference>
<feature type="domain" description="PDZ" evidence="2">
    <location>
        <begin position="70"/>
        <end position="105"/>
    </location>
</feature>
<dbReference type="Proteomes" id="UP000006860">
    <property type="component" value="Chromosome"/>
</dbReference>
<dbReference type="HOGENOM" id="CLU_1348082_0_0_0"/>
<feature type="signal peptide" evidence="1">
    <location>
        <begin position="1"/>
        <end position="23"/>
    </location>
</feature>
<dbReference type="KEGG" id="pbs:Plabr_1027"/>
<proteinExistence type="predicted"/>
<accession>F0SJV9</accession>
<gene>
    <name evidence="3" type="ordered locus">Plabr_1027</name>
</gene>
<organism evidence="3 4">
    <name type="scientific">Rubinisphaera brasiliensis (strain ATCC 49424 / DSM 5305 / JCM 21570 / IAM 15109 / NBRC 103401 / IFAM 1448)</name>
    <name type="common">Planctomyces brasiliensis</name>
    <dbReference type="NCBI Taxonomy" id="756272"/>
    <lineage>
        <taxon>Bacteria</taxon>
        <taxon>Pseudomonadati</taxon>
        <taxon>Planctomycetota</taxon>
        <taxon>Planctomycetia</taxon>
        <taxon>Planctomycetales</taxon>
        <taxon>Planctomycetaceae</taxon>
        <taxon>Rubinisphaera</taxon>
    </lineage>
</organism>
<dbReference type="eggNOG" id="COG0265">
    <property type="taxonomic scope" value="Bacteria"/>
</dbReference>
<evidence type="ECO:0000313" key="4">
    <source>
        <dbReference type="Proteomes" id="UP000006860"/>
    </source>
</evidence>